<keyword evidence="11" id="KW-1185">Reference proteome</keyword>
<dbReference type="EMBL" id="KV454213">
    <property type="protein sequence ID" value="ODQ57762.1"/>
    <property type="molecule type" value="Genomic_DNA"/>
</dbReference>
<dbReference type="SUPFAM" id="SSF53335">
    <property type="entry name" value="S-adenosyl-L-methionine-dependent methyltransferases"/>
    <property type="match status" value="1"/>
</dbReference>
<evidence type="ECO:0000313" key="10">
    <source>
        <dbReference type="EMBL" id="ODQ57762.1"/>
    </source>
</evidence>
<feature type="binding site" evidence="8">
    <location>
        <position position="293"/>
    </location>
    <ligand>
        <name>S-adenosyl-L-methionine</name>
        <dbReference type="ChEBI" id="CHEBI:59789"/>
    </ligand>
</feature>
<dbReference type="InterPro" id="IPR048889">
    <property type="entry name" value="NSUN5_RCM1_N"/>
</dbReference>
<evidence type="ECO:0000313" key="11">
    <source>
        <dbReference type="Proteomes" id="UP000094112"/>
    </source>
</evidence>
<proteinExistence type="inferred from homology"/>
<dbReference type="Gene3D" id="3.40.718.10">
    <property type="entry name" value="Isopropylmalate Dehydrogenase"/>
    <property type="match status" value="1"/>
</dbReference>
<sequence>MEEAEKFLTSNQKEGSLQTRIFNASKNKQLKTDPKHVYALVSSTLKYKPFILEIIKKAKLLKEEKQIKESQALLLVHDLLFTRSGRIQMGKTPLKEAILKHKTRLAAELTKLKLKHKVRSLDELIDEDDTPVRWFRANTIKTTKEKVLEELDHLEQVSDIKKIEPGTIYHDEYIPNLFGVHPKERITQLKLYEKGHIIIQDRSSCFPAHILNPGENDHVIDSCAAPGNKTTHLASYIQGPQGSINAFERDVRRSKILDKMVTTAGASKVKINVGDFTASKPSEFEDITGLVVDPSCSGSGIFGRAHEEENPESAYNEERLQKLSSFQFSIVKHALSFPNAKKVVYSTCSIHAQENERVVIDLINDGQVKAAGWRVANRSRVIPLWPRRGLVEEFKGFPNPEQLAGGCIRSLPKVDGGIGFFAFDFVELKAGFEHFKATGTALPEETVEILKNETDGALFGAVSSPTTKVAGYSSPIVALRKKLGLYANVRPVKSVDGTNDRPVDMVIVRENTEDLYVKEEKIFENADGTKTAEAIKRITETATTRIGKIALEIALQRQAQRDLGAASLHKSPILTITHKSNVLSVSDGLFRETVRKVYDQNQSKYSQVNLQEQIVDSMVYRMFREPEIFDVVVAPNLYGDILSDGAAALVGSLGVVPSANVGDNYVIGEPCHGSAPDIAGKGISNPIATIRSTALLLEFLGYNKPAADIYAAVDANLAEGQVKTPDLGGKSTTQQVIDDVVKRL</sequence>
<evidence type="ECO:0000256" key="5">
    <source>
        <dbReference type="ARBA" id="ARBA00022723"/>
    </source>
</evidence>
<keyword evidence="5" id="KW-0479">Metal-binding</keyword>
<dbReference type="GO" id="GO:0047046">
    <property type="term" value="F:homoisocitrate dehydrogenase activity"/>
    <property type="evidence" value="ECO:0007669"/>
    <property type="project" value="TreeGrafter"/>
</dbReference>
<gene>
    <name evidence="10" type="ORF">WICANDRAFT_70831</name>
</gene>
<feature type="active site" description="Nucleophile" evidence="8">
    <location>
        <position position="348"/>
    </location>
</feature>
<dbReference type="SMART" id="SM01329">
    <property type="entry name" value="Iso_dh"/>
    <property type="match status" value="1"/>
</dbReference>
<comment type="similarity">
    <text evidence="8">Belongs to the class I-like SAM-binding methyltransferase superfamily. RsmB/NOP family.</text>
</comment>
<dbReference type="GO" id="GO:0001510">
    <property type="term" value="P:RNA methylation"/>
    <property type="evidence" value="ECO:0007669"/>
    <property type="project" value="InterPro"/>
</dbReference>
<evidence type="ECO:0000256" key="1">
    <source>
        <dbReference type="ARBA" id="ARBA00007769"/>
    </source>
</evidence>
<dbReference type="AlphaFoldDB" id="A0A1E3NYI3"/>
<feature type="domain" description="SAM-dependent MTase RsmB/NOP-type" evidence="9">
    <location>
        <begin position="123"/>
        <end position="428"/>
    </location>
</feature>
<dbReference type="Proteomes" id="UP000094112">
    <property type="component" value="Unassembled WGS sequence"/>
</dbReference>
<dbReference type="Pfam" id="PF01189">
    <property type="entry name" value="Methyltr_RsmB-F"/>
    <property type="match status" value="1"/>
</dbReference>
<dbReference type="PRINTS" id="PR02008">
    <property type="entry name" value="RCMTFAMILY"/>
</dbReference>
<dbReference type="STRING" id="683960.A0A1E3NYI3"/>
<feature type="binding site" evidence="8">
    <location>
        <position position="248"/>
    </location>
    <ligand>
        <name>S-adenosyl-L-methionine</name>
        <dbReference type="ChEBI" id="CHEBI:59789"/>
    </ligand>
</feature>
<dbReference type="GO" id="GO:0000287">
    <property type="term" value="F:magnesium ion binding"/>
    <property type="evidence" value="ECO:0007669"/>
    <property type="project" value="InterPro"/>
</dbReference>
<dbReference type="GO" id="GO:0006102">
    <property type="term" value="P:isocitrate metabolic process"/>
    <property type="evidence" value="ECO:0007669"/>
    <property type="project" value="TreeGrafter"/>
</dbReference>
<dbReference type="OrthoDB" id="10261637at2759"/>
<dbReference type="InterPro" id="IPR019818">
    <property type="entry name" value="IsoCit/isopropylmalate_DH_CS"/>
</dbReference>
<dbReference type="SUPFAM" id="SSF53659">
    <property type="entry name" value="Isocitrate/Isopropylmalate dehydrogenase-like"/>
    <property type="match status" value="1"/>
</dbReference>
<evidence type="ECO:0000256" key="8">
    <source>
        <dbReference type="PROSITE-ProRule" id="PRU01023"/>
    </source>
</evidence>
<dbReference type="GO" id="GO:0051287">
    <property type="term" value="F:NAD binding"/>
    <property type="evidence" value="ECO:0007669"/>
    <property type="project" value="InterPro"/>
</dbReference>
<feature type="binding site" evidence="8">
    <location>
        <position position="275"/>
    </location>
    <ligand>
        <name>S-adenosyl-L-methionine</name>
        <dbReference type="ChEBI" id="CHEBI:59789"/>
    </ligand>
</feature>
<keyword evidence="2 8" id="KW-0489">Methyltransferase</keyword>
<name>A0A1E3NYI3_WICAA</name>
<comment type="similarity">
    <text evidence="1">Belongs to the isocitrate and isopropylmalate dehydrogenases family.</text>
</comment>
<dbReference type="Gene3D" id="3.40.50.150">
    <property type="entry name" value="Vaccinia Virus protein VP39"/>
    <property type="match status" value="1"/>
</dbReference>
<dbReference type="PANTHER" id="PTHR11835:SF48">
    <property type="entry name" value="HOMOISOCITRATE DEHYDROGENASE, MITOCHONDRIAL"/>
    <property type="match status" value="1"/>
</dbReference>
<dbReference type="InterPro" id="IPR049560">
    <property type="entry name" value="MeTrfase_RsmB-F_NOP2_cat"/>
</dbReference>
<dbReference type="InterPro" id="IPR023267">
    <property type="entry name" value="RCMT"/>
</dbReference>
<feature type="binding site" evidence="8">
    <location>
        <begin position="223"/>
        <end position="229"/>
    </location>
    <ligand>
        <name>S-adenosyl-L-methionine</name>
        <dbReference type="ChEBI" id="CHEBI:59789"/>
    </ligand>
</feature>
<dbReference type="PANTHER" id="PTHR11835">
    <property type="entry name" value="DECARBOXYLATING DEHYDROGENASES-ISOCITRATE, ISOPROPYLMALATE, TARTRATE"/>
    <property type="match status" value="1"/>
</dbReference>
<dbReference type="Gene3D" id="3.30.70.1170">
    <property type="entry name" value="Sun protein, domain 3"/>
    <property type="match status" value="1"/>
</dbReference>
<reference evidence="10 11" key="1">
    <citation type="journal article" date="2016" name="Proc. Natl. Acad. Sci. U.S.A.">
        <title>Comparative genomics of biotechnologically important yeasts.</title>
        <authorList>
            <person name="Riley R."/>
            <person name="Haridas S."/>
            <person name="Wolfe K.H."/>
            <person name="Lopes M.R."/>
            <person name="Hittinger C.T."/>
            <person name="Goeker M."/>
            <person name="Salamov A.A."/>
            <person name="Wisecaver J.H."/>
            <person name="Long T.M."/>
            <person name="Calvey C.H."/>
            <person name="Aerts A.L."/>
            <person name="Barry K.W."/>
            <person name="Choi C."/>
            <person name="Clum A."/>
            <person name="Coughlan A.Y."/>
            <person name="Deshpande S."/>
            <person name="Douglass A.P."/>
            <person name="Hanson S.J."/>
            <person name="Klenk H.-P."/>
            <person name="LaButti K.M."/>
            <person name="Lapidus A."/>
            <person name="Lindquist E.A."/>
            <person name="Lipzen A.M."/>
            <person name="Meier-Kolthoff J.P."/>
            <person name="Ohm R.A."/>
            <person name="Otillar R.P."/>
            <person name="Pangilinan J.L."/>
            <person name="Peng Y."/>
            <person name="Rokas A."/>
            <person name="Rosa C.A."/>
            <person name="Scheuner C."/>
            <person name="Sibirny A.A."/>
            <person name="Slot J.C."/>
            <person name="Stielow J.B."/>
            <person name="Sun H."/>
            <person name="Kurtzman C.P."/>
            <person name="Blackwell M."/>
            <person name="Grigoriev I.V."/>
            <person name="Jeffries T.W."/>
        </authorList>
    </citation>
    <scope>NUCLEOTIDE SEQUENCE [LARGE SCALE GENOMIC DNA]</scope>
    <source>
        <strain evidence="11">ATCC 58044 / CBS 1984 / NCYC 433 / NRRL Y-366-8</strain>
    </source>
</reference>
<evidence type="ECO:0000256" key="2">
    <source>
        <dbReference type="ARBA" id="ARBA00022603"/>
    </source>
</evidence>
<dbReference type="GO" id="GO:0006099">
    <property type="term" value="P:tricarboxylic acid cycle"/>
    <property type="evidence" value="ECO:0007669"/>
    <property type="project" value="TreeGrafter"/>
</dbReference>
<dbReference type="GO" id="GO:0009085">
    <property type="term" value="P:lysine biosynthetic process"/>
    <property type="evidence" value="ECO:0007669"/>
    <property type="project" value="TreeGrafter"/>
</dbReference>
<evidence type="ECO:0000259" key="9">
    <source>
        <dbReference type="PROSITE" id="PS51686"/>
    </source>
</evidence>
<evidence type="ECO:0000256" key="7">
    <source>
        <dbReference type="ARBA" id="ARBA00022884"/>
    </source>
</evidence>
<dbReference type="GO" id="GO:0008173">
    <property type="term" value="F:RNA methyltransferase activity"/>
    <property type="evidence" value="ECO:0007669"/>
    <property type="project" value="InterPro"/>
</dbReference>
<dbReference type="PROSITE" id="PS00470">
    <property type="entry name" value="IDH_IMDH"/>
    <property type="match status" value="1"/>
</dbReference>
<evidence type="ECO:0000256" key="6">
    <source>
        <dbReference type="ARBA" id="ARBA00022842"/>
    </source>
</evidence>
<dbReference type="RefSeq" id="XP_019036969.1">
    <property type="nucleotide sequence ID" value="XM_019184218.1"/>
</dbReference>
<dbReference type="Pfam" id="PF00180">
    <property type="entry name" value="Iso_dh"/>
    <property type="match status" value="1"/>
</dbReference>
<dbReference type="PROSITE" id="PS51686">
    <property type="entry name" value="SAM_MT_RSMB_NOP"/>
    <property type="match status" value="1"/>
</dbReference>
<organism evidence="10 11">
    <name type="scientific">Wickerhamomyces anomalus (strain ATCC 58044 / CBS 1984 / NCYC 433 / NRRL Y-366-8)</name>
    <name type="common">Yeast</name>
    <name type="synonym">Hansenula anomala</name>
    <dbReference type="NCBI Taxonomy" id="683960"/>
    <lineage>
        <taxon>Eukaryota</taxon>
        <taxon>Fungi</taxon>
        <taxon>Dikarya</taxon>
        <taxon>Ascomycota</taxon>
        <taxon>Saccharomycotina</taxon>
        <taxon>Saccharomycetes</taxon>
        <taxon>Phaffomycetales</taxon>
        <taxon>Wickerhamomycetaceae</taxon>
        <taxon>Wickerhamomyces</taxon>
    </lineage>
</organism>
<keyword evidence="3 8" id="KW-0808">Transferase</keyword>
<dbReference type="Pfam" id="PF21153">
    <property type="entry name" value="NSUN5_N"/>
    <property type="match status" value="1"/>
</dbReference>
<evidence type="ECO:0000256" key="4">
    <source>
        <dbReference type="ARBA" id="ARBA00022691"/>
    </source>
</evidence>
<dbReference type="InterPro" id="IPR024084">
    <property type="entry name" value="IsoPropMal-DH-like_dom"/>
</dbReference>
<evidence type="ECO:0000256" key="3">
    <source>
        <dbReference type="ARBA" id="ARBA00022679"/>
    </source>
</evidence>
<dbReference type="InterPro" id="IPR029063">
    <property type="entry name" value="SAM-dependent_MTases_sf"/>
</dbReference>
<dbReference type="GO" id="GO:0003723">
    <property type="term" value="F:RNA binding"/>
    <property type="evidence" value="ECO:0007669"/>
    <property type="project" value="UniProtKB-UniRule"/>
</dbReference>
<dbReference type="GeneID" id="30201464"/>
<accession>A0A1E3NYI3</accession>
<keyword evidence="6" id="KW-0460">Magnesium</keyword>
<dbReference type="GO" id="GO:0005739">
    <property type="term" value="C:mitochondrion"/>
    <property type="evidence" value="ECO:0007669"/>
    <property type="project" value="TreeGrafter"/>
</dbReference>
<dbReference type="GO" id="GO:0004449">
    <property type="term" value="F:isocitrate dehydrogenase (NAD+) activity"/>
    <property type="evidence" value="ECO:0007669"/>
    <property type="project" value="TreeGrafter"/>
</dbReference>
<keyword evidence="4 8" id="KW-0949">S-adenosyl-L-methionine</keyword>
<protein>
    <recommendedName>
        <fullName evidence="9">SAM-dependent MTase RsmB/NOP-type domain-containing protein</fullName>
    </recommendedName>
</protein>
<keyword evidence="7 8" id="KW-0694">RNA-binding</keyword>
<dbReference type="InterPro" id="IPR001678">
    <property type="entry name" value="MeTrfase_RsmB-F_NOP2_dom"/>
</dbReference>